<keyword evidence="6" id="KW-0472">Membrane</keyword>
<dbReference type="PANTHER" id="PTHR35093:SF8">
    <property type="entry name" value="OUTER MEMBRANE PROTEIN NMB0088-RELATED"/>
    <property type="match status" value="1"/>
</dbReference>
<evidence type="ECO:0000256" key="7">
    <source>
        <dbReference type="ARBA" id="ARBA00023237"/>
    </source>
</evidence>
<keyword evidence="3" id="KW-1134">Transmembrane beta strand</keyword>
<keyword evidence="10" id="KW-1185">Reference proteome</keyword>
<evidence type="ECO:0000256" key="5">
    <source>
        <dbReference type="ARBA" id="ARBA00022729"/>
    </source>
</evidence>
<dbReference type="InterPro" id="IPR005017">
    <property type="entry name" value="OMPP1/FadL/TodX"/>
</dbReference>
<comment type="subcellular location">
    <subcellularLocation>
        <location evidence="1">Cell outer membrane</location>
        <topology evidence="1">Multi-pass membrane protein</topology>
    </subcellularLocation>
</comment>
<dbReference type="GO" id="GO:0015483">
    <property type="term" value="F:long-chain fatty acid transporting porin activity"/>
    <property type="evidence" value="ECO:0007669"/>
    <property type="project" value="TreeGrafter"/>
</dbReference>
<dbReference type="GO" id="GO:0009279">
    <property type="term" value="C:cell outer membrane"/>
    <property type="evidence" value="ECO:0007669"/>
    <property type="project" value="UniProtKB-SubCell"/>
</dbReference>
<dbReference type="Gene3D" id="2.40.160.60">
    <property type="entry name" value="Outer membrane protein transport protein (OMPP1/FadL/TodX)"/>
    <property type="match status" value="1"/>
</dbReference>
<organism evidence="9 10">
    <name type="scientific">Neiella litorisoli</name>
    <dbReference type="NCBI Taxonomy" id="2771431"/>
    <lineage>
        <taxon>Bacteria</taxon>
        <taxon>Pseudomonadati</taxon>
        <taxon>Pseudomonadota</taxon>
        <taxon>Gammaproteobacteria</taxon>
        <taxon>Alteromonadales</taxon>
        <taxon>Echinimonadaceae</taxon>
        <taxon>Neiella</taxon>
    </lineage>
</organism>
<keyword evidence="5 8" id="KW-0732">Signal</keyword>
<proteinExistence type="inferred from homology"/>
<reference evidence="9" key="1">
    <citation type="submission" date="2020-09" db="EMBL/GenBank/DDBJ databases">
        <title>A novel bacterium of genus Neiella, isolated from South China Sea.</title>
        <authorList>
            <person name="Huang H."/>
            <person name="Mo K."/>
            <person name="Hu Y."/>
        </authorList>
    </citation>
    <scope>NUCLEOTIDE SEQUENCE</scope>
    <source>
        <strain evidence="9">HB171785</strain>
    </source>
</reference>
<dbReference type="PANTHER" id="PTHR35093">
    <property type="entry name" value="OUTER MEMBRANE PROTEIN NMB0088-RELATED"/>
    <property type="match status" value="1"/>
</dbReference>
<accession>A0A8J6QTT4</accession>
<keyword evidence="7" id="KW-0998">Cell outer membrane</keyword>
<dbReference type="Proteomes" id="UP000638014">
    <property type="component" value="Unassembled WGS sequence"/>
</dbReference>
<name>A0A8J6QTT4_9GAMM</name>
<evidence type="ECO:0000313" key="10">
    <source>
        <dbReference type="Proteomes" id="UP000638014"/>
    </source>
</evidence>
<evidence type="ECO:0000256" key="8">
    <source>
        <dbReference type="SAM" id="SignalP"/>
    </source>
</evidence>
<gene>
    <name evidence="9" type="ORF">IC617_06745</name>
</gene>
<dbReference type="RefSeq" id="WP_191144228.1">
    <property type="nucleotide sequence ID" value="NZ_JACXAF010000007.1"/>
</dbReference>
<protein>
    <submittedName>
        <fullName evidence="9">Outer membrane protein transport protein</fullName>
    </submittedName>
</protein>
<comment type="similarity">
    <text evidence="2">Belongs to the OmpP1/FadL family.</text>
</comment>
<evidence type="ECO:0000256" key="6">
    <source>
        <dbReference type="ARBA" id="ARBA00023136"/>
    </source>
</evidence>
<keyword evidence="4" id="KW-0812">Transmembrane</keyword>
<feature type="signal peptide" evidence="8">
    <location>
        <begin position="1"/>
        <end position="29"/>
    </location>
</feature>
<evidence type="ECO:0000313" key="9">
    <source>
        <dbReference type="EMBL" id="MBD1389122.1"/>
    </source>
</evidence>
<dbReference type="EMBL" id="JACXAF010000007">
    <property type="protein sequence ID" value="MBD1389122.1"/>
    <property type="molecule type" value="Genomic_DNA"/>
</dbReference>
<evidence type="ECO:0000256" key="4">
    <source>
        <dbReference type="ARBA" id="ARBA00022692"/>
    </source>
</evidence>
<feature type="chain" id="PRO_5035198039" evidence="8">
    <location>
        <begin position="30"/>
        <end position="420"/>
    </location>
</feature>
<evidence type="ECO:0000256" key="3">
    <source>
        <dbReference type="ARBA" id="ARBA00022452"/>
    </source>
</evidence>
<evidence type="ECO:0000256" key="1">
    <source>
        <dbReference type="ARBA" id="ARBA00004571"/>
    </source>
</evidence>
<comment type="caution">
    <text evidence="9">The sequence shown here is derived from an EMBL/GenBank/DDBJ whole genome shotgun (WGS) entry which is preliminary data.</text>
</comment>
<dbReference type="Pfam" id="PF03349">
    <property type="entry name" value="Toluene_X"/>
    <property type="match status" value="1"/>
</dbReference>
<dbReference type="SUPFAM" id="SSF56935">
    <property type="entry name" value="Porins"/>
    <property type="match status" value="1"/>
</dbReference>
<evidence type="ECO:0000256" key="2">
    <source>
        <dbReference type="ARBA" id="ARBA00008163"/>
    </source>
</evidence>
<dbReference type="AlphaFoldDB" id="A0A8J6QTT4"/>
<sequence length="420" mass="45753">MSNPMAVARSSFLASLAGVVALFNNSVNAAGFYFPEVGTPSSLGTGGVSNTVNIYGADAVWTNPAGMTALEEDRIFAGLQVLAPKIEFSSSVADKGGKDGGNSGETALIPSFFYAKKFSERLYAGFSITVPIGGGVDYGDDFVGRYETISAYLEGIALSPSIGYEVNDAFSVGAGISFVYTLFEQDIAINPELAPTINGEDGKLKIEDADDWGYQPFIGATYKLSDQILIGLVYRAEMEVDLEGDVKYENLGEHTSLVDKVDVAWDNPQTLEAGLSYKFNQLKTLFFNAGWQDWSAFSNNELAFVGAGVAVLERNWKDTWHAGVGFSHLEEREGYSLGLSYESSPVDDEDRTFDLPVDDLYRLSASYSWNSLHKFDYSIGASLMVFGDTKIDNTVQGVRVKGDFDDNYLLFLGATMRYVF</sequence>